<feature type="compositionally biased region" description="Polar residues" evidence="1">
    <location>
        <begin position="370"/>
        <end position="385"/>
    </location>
</feature>
<feature type="compositionally biased region" description="Basic and acidic residues" evidence="1">
    <location>
        <begin position="593"/>
        <end position="608"/>
    </location>
</feature>
<proteinExistence type="predicted"/>
<feature type="compositionally biased region" description="Polar residues" evidence="1">
    <location>
        <begin position="223"/>
        <end position="243"/>
    </location>
</feature>
<comment type="caution">
    <text evidence="2">The sequence shown here is derived from an EMBL/GenBank/DDBJ whole genome shotgun (WGS) entry which is preliminary data.</text>
</comment>
<feature type="compositionally biased region" description="Polar residues" evidence="1">
    <location>
        <begin position="188"/>
        <end position="204"/>
    </location>
</feature>
<feature type="region of interest" description="Disordered" evidence="1">
    <location>
        <begin position="360"/>
        <end position="385"/>
    </location>
</feature>
<feature type="compositionally biased region" description="Basic and acidic residues" evidence="1">
    <location>
        <begin position="658"/>
        <end position="671"/>
    </location>
</feature>
<feature type="compositionally biased region" description="Basic and acidic residues" evidence="1">
    <location>
        <begin position="53"/>
        <end position="68"/>
    </location>
</feature>
<evidence type="ECO:0000313" key="3">
    <source>
        <dbReference type="Proteomes" id="UP001153365"/>
    </source>
</evidence>
<dbReference type="AlphaFoldDB" id="A0AAV0AFU1"/>
<feature type="region of interest" description="Disordered" evidence="1">
    <location>
        <begin position="628"/>
        <end position="687"/>
    </location>
</feature>
<evidence type="ECO:0000256" key="1">
    <source>
        <dbReference type="SAM" id="MobiDB-lite"/>
    </source>
</evidence>
<feature type="compositionally biased region" description="Basic and acidic residues" evidence="1">
    <location>
        <begin position="678"/>
        <end position="687"/>
    </location>
</feature>
<organism evidence="2 3">
    <name type="scientific">Phakopsora pachyrhizi</name>
    <name type="common">Asian soybean rust disease fungus</name>
    <dbReference type="NCBI Taxonomy" id="170000"/>
    <lineage>
        <taxon>Eukaryota</taxon>
        <taxon>Fungi</taxon>
        <taxon>Dikarya</taxon>
        <taxon>Basidiomycota</taxon>
        <taxon>Pucciniomycotina</taxon>
        <taxon>Pucciniomycetes</taxon>
        <taxon>Pucciniales</taxon>
        <taxon>Phakopsoraceae</taxon>
        <taxon>Phakopsora</taxon>
    </lineage>
</organism>
<accession>A0AAV0AFU1</accession>
<name>A0AAV0AFU1_PHAPC</name>
<feature type="region of interest" description="Disordered" evidence="1">
    <location>
        <begin position="554"/>
        <end position="611"/>
    </location>
</feature>
<sequence>MGVNAPGTHDVEEGEIIQAGEVQQSKQLEKESSEISKMGIQEISRADVGQTSEPKKNLRETKDARSEEGEIQPRVYASAKARKVVARKQKLNLLRSQQFKDRLSNNESHRGGDGDWQRASFRESHSSLRARRWKQDRRIFEDRNVSYGPRRTRYNRDEPHPLSQPREPHDHHHRHHPRDSFYDDRNQMTDQSTYQGHPNSYSDVRTSDRPFSIPLPTRLMSPHHQQPSSQALAPIPNEQQYPPSDQYPPRLSDHQHPPHYLYNSSHPQQMPLAHDHNIQCNSDVIHYPTLIHHPPSPPPTAPIHDDIPQHHQCQHILELDKHYQHPPFQKPCEIPFDPFMQSNPLLPQMIVENEPLGLYPGSNPEDLLHSESTPESGSAGGATSNRYTFQCSPIDSYHTPSAENLTNSCSENQRPCSNYESTIPNPGYLYSNQDPSRALPEVDQACFNSEFQPFHQCQTNSNPMSDLAGGVFDNHNHFMNKFTEDSNCDVRKACQNEENLGCFNELEAKNEARRILIRLVSWGVTAEYLMGRGVSKDLVVMIFDELGFKLPKSLAPNKSRSGRHRRRIDDSEYRVKDEQSDKKRSKGTSIKLSSEERRHQSREKRMSDLGRNSVEIIRSEIKQAKLISGTRSNDKFREGSERKKRNYSYEYQPKRKSHAVDGEVRQMRKFSDSSSMRSVDDLSGRYQDDNRRRNHRIESVASEPVEELTWRMGRELDSRDYFIQTKDAPSHRKISEGSRAIGREPMPDWLIDGYEERRTMNDVISKKWKNEEEGESKGLKVENFRASESSKYGNYNGLRRSLRRKS</sequence>
<dbReference type="Proteomes" id="UP001153365">
    <property type="component" value="Unassembled WGS sequence"/>
</dbReference>
<feature type="compositionally biased region" description="Basic and acidic residues" evidence="1">
    <location>
        <begin position="154"/>
        <end position="170"/>
    </location>
</feature>
<feature type="compositionally biased region" description="Basic and acidic residues" evidence="1">
    <location>
        <begin position="567"/>
        <end position="582"/>
    </location>
</feature>
<feature type="compositionally biased region" description="Basic and acidic residues" evidence="1">
    <location>
        <begin position="632"/>
        <end position="641"/>
    </location>
</feature>
<gene>
    <name evidence="2" type="ORF">PPACK8108_LOCUS660</name>
</gene>
<reference evidence="2" key="1">
    <citation type="submission" date="2022-06" db="EMBL/GenBank/DDBJ databases">
        <authorList>
            <consortium name="SYNGENTA / RWTH Aachen University"/>
        </authorList>
    </citation>
    <scope>NUCLEOTIDE SEQUENCE</scope>
</reference>
<feature type="compositionally biased region" description="Basic residues" evidence="1">
    <location>
        <begin position="80"/>
        <end position="90"/>
    </location>
</feature>
<dbReference type="EMBL" id="CALTRL010000096">
    <property type="protein sequence ID" value="CAH7666311.1"/>
    <property type="molecule type" value="Genomic_DNA"/>
</dbReference>
<feature type="compositionally biased region" description="Basic and acidic residues" evidence="1">
    <location>
        <begin position="98"/>
        <end position="126"/>
    </location>
</feature>
<keyword evidence="3" id="KW-1185">Reference proteome</keyword>
<feature type="compositionally biased region" description="Basic and acidic residues" evidence="1">
    <location>
        <begin position="178"/>
        <end position="187"/>
    </location>
</feature>
<protein>
    <submittedName>
        <fullName evidence="2">Expressed protein</fullName>
    </submittedName>
</protein>
<feature type="region of interest" description="Disordered" evidence="1">
    <location>
        <begin position="1"/>
        <end position="254"/>
    </location>
</feature>
<evidence type="ECO:0000313" key="2">
    <source>
        <dbReference type="EMBL" id="CAH7666311.1"/>
    </source>
</evidence>